<accession>A0A367KKP0</accession>
<dbReference type="Proteomes" id="UP000253551">
    <property type="component" value="Unassembled WGS sequence"/>
</dbReference>
<feature type="non-terminal residue" evidence="1">
    <location>
        <position position="1"/>
    </location>
</feature>
<dbReference type="PANTHER" id="PTHR28152:SF1">
    <property type="entry name" value="HYDROXYACYL-THIOESTER DEHYDRATASE TYPE 2, MITOCHONDRIAL"/>
    <property type="match status" value="1"/>
</dbReference>
<reference evidence="1 2" key="1">
    <citation type="journal article" date="2018" name="G3 (Bethesda)">
        <title>Phylogenetic and Phylogenomic Definition of Rhizopus Species.</title>
        <authorList>
            <person name="Gryganskyi A.P."/>
            <person name="Golan J."/>
            <person name="Dolatabadi S."/>
            <person name="Mondo S."/>
            <person name="Robb S."/>
            <person name="Idnurm A."/>
            <person name="Muszewska A."/>
            <person name="Steczkiewicz K."/>
            <person name="Masonjones S."/>
            <person name="Liao H.L."/>
            <person name="Gajdeczka M.T."/>
            <person name="Anike F."/>
            <person name="Vuek A."/>
            <person name="Anishchenko I.M."/>
            <person name="Voigt K."/>
            <person name="de Hoog G.S."/>
            <person name="Smith M.E."/>
            <person name="Heitman J."/>
            <person name="Vilgalys R."/>
            <person name="Stajich J.E."/>
        </authorList>
    </citation>
    <scope>NUCLEOTIDE SEQUENCE [LARGE SCALE GENOMIC DNA]</scope>
    <source>
        <strain evidence="1 2">LSU 92-RS-03</strain>
    </source>
</reference>
<dbReference type="InterPro" id="IPR052741">
    <property type="entry name" value="Mitochondrial_HTD2"/>
</dbReference>
<dbReference type="GO" id="GO:0005739">
    <property type="term" value="C:mitochondrion"/>
    <property type="evidence" value="ECO:0007669"/>
    <property type="project" value="TreeGrafter"/>
</dbReference>
<evidence type="ECO:0000313" key="2">
    <source>
        <dbReference type="Proteomes" id="UP000253551"/>
    </source>
</evidence>
<dbReference type="OrthoDB" id="3257538at2759"/>
<dbReference type="PANTHER" id="PTHR28152">
    <property type="entry name" value="HYDROXYACYL-THIOESTER DEHYDRATASE TYPE 2, MITOCHONDRIAL"/>
    <property type="match status" value="1"/>
</dbReference>
<keyword evidence="2" id="KW-1185">Reference proteome</keyword>
<dbReference type="AlphaFoldDB" id="A0A367KKP0"/>
<dbReference type="EMBL" id="PJQM01001267">
    <property type="protein sequence ID" value="RCI02766.1"/>
    <property type="molecule type" value="Genomic_DNA"/>
</dbReference>
<protein>
    <submittedName>
        <fullName evidence="1">Uncharacterized protein</fullName>
    </submittedName>
</protein>
<name>A0A367KKP0_RHIST</name>
<evidence type="ECO:0000313" key="1">
    <source>
        <dbReference type="EMBL" id="RCI02766.1"/>
    </source>
</evidence>
<comment type="caution">
    <text evidence="1">The sequence shown here is derived from an EMBL/GenBank/DDBJ whole genome shotgun (WGS) entry which is preliminary data.</text>
</comment>
<sequence length="405" mass="47361">KRATSEKMWISKDLIQIWTPLLQGISSVYSSFASELVSSMVKKLSSADDYVVNQRVIDPFASFETKDDPTKDPTYMLTLTCWLQYFVSELEDITVDCTLANLHKDDVLENCLKSPNTYTRSILQSLGQIDTEIAESIKPFMHYINQLLKNLDINKREKYDSLETITDEVLEKELDQMRVQLCEIGSNERTKCLYGTHKLLSDWEQETKKIEIVSRDTIRGSRLDLLSKTLFSEWNHKVLPPAWHHVYFPPRTRQDELADDGYERDFFPPKPFSQRMWAGASFDWNLDNPLVVNDQIEMKTKLDRVQLKEGRRGESAMVWLNKDIYNMSGWSMREQRCLVYHSEQTQETVGTNGIKMKRIPDFSMTFIPSSILLFRYSALTFNSHRIHYDHQYATEIEKHPAGRYC</sequence>
<organism evidence="1 2">
    <name type="scientific">Rhizopus stolonifer</name>
    <name type="common">Rhizopus nigricans</name>
    <dbReference type="NCBI Taxonomy" id="4846"/>
    <lineage>
        <taxon>Eukaryota</taxon>
        <taxon>Fungi</taxon>
        <taxon>Fungi incertae sedis</taxon>
        <taxon>Mucoromycota</taxon>
        <taxon>Mucoromycotina</taxon>
        <taxon>Mucoromycetes</taxon>
        <taxon>Mucorales</taxon>
        <taxon>Mucorineae</taxon>
        <taxon>Rhizopodaceae</taxon>
        <taxon>Rhizopus</taxon>
    </lineage>
</organism>
<dbReference type="STRING" id="4846.A0A367KKP0"/>
<dbReference type="GO" id="GO:0019171">
    <property type="term" value="F:(3R)-hydroxyacyl-[acyl-carrier-protein] dehydratase activity"/>
    <property type="evidence" value="ECO:0007669"/>
    <property type="project" value="TreeGrafter"/>
</dbReference>
<proteinExistence type="predicted"/>
<gene>
    <name evidence="1" type="ORF">CU098_011500</name>
</gene>